<keyword evidence="4" id="KW-0808">Transferase</keyword>
<dbReference type="Gene3D" id="1.25.40.340">
    <property type="match status" value="1"/>
</dbReference>
<dbReference type="InterPro" id="IPR050861">
    <property type="entry name" value="Dihydroxyacetone_Kinase"/>
</dbReference>
<dbReference type="EC" id="2.7.1.121" evidence="3"/>
<evidence type="ECO:0000256" key="5">
    <source>
        <dbReference type="ARBA" id="ARBA00022777"/>
    </source>
</evidence>
<dbReference type="InterPro" id="IPR004007">
    <property type="entry name" value="DhaL_dom"/>
</dbReference>
<evidence type="ECO:0000256" key="7">
    <source>
        <dbReference type="ARBA" id="ARBA00046577"/>
    </source>
</evidence>
<name>A0A0J9BFQ8_9FIRM</name>
<reference evidence="10 11" key="1">
    <citation type="submission" date="2011-04" db="EMBL/GenBank/DDBJ databases">
        <title>The Genome Sequence of Clostridium citroniae WAL-19142.</title>
        <authorList>
            <consortium name="The Broad Institute Genome Sequencing Platform"/>
            <person name="Earl A."/>
            <person name="Ward D."/>
            <person name="Feldgarden M."/>
            <person name="Gevers D."/>
            <person name="Warren Y.A."/>
            <person name="Tyrrell K.L."/>
            <person name="Citron D.M."/>
            <person name="Goldstein E.J."/>
            <person name="Daigneault M."/>
            <person name="Allen-Vercoe E."/>
            <person name="Young S.K."/>
            <person name="Zeng Q."/>
            <person name="Gargeya S."/>
            <person name="Fitzgerald M."/>
            <person name="Haas B."/>
            <person name="Abouelleil A."/>
            <person name="Alvarado L."/>
            <person name="Arachchi H.M."/>
            <person name="Berlin A."/>
            <person name="Brown A."/>
            <person name="Chapman S.B."/>
            <person name="Chen Z."/>
            <person name="Dunbar C."/>
            <person name="Freedman E."/>
            <person name="Gearin G."/>
            <person name="Gellesch M."/>
            <person name="Goldberg J."/>
            <person name="Griggs A."/>
            <person name="Gujja S."/>
            <person name="Heilman E.R."/>
            <person name="Heiman D."/>
            <person name="Howarth C."/>
            <person name="Larson L."/>
            <person name="Lui A."/>
            <person name="MacDonald P.J."/>
            <person name="Mehta T."/>
            <person name="Montmayeur A."/>
            <person name="Murphy C."/>
            <person name="Neiman D."/>
            <person name="Pearson M."/>
            <person name="Priest M."/>
            <person name="Roberts A."/>
            <person name="Saif S."/>
            <person name="Shea T."/>
            <person name="Shenoy N."/>
            <person name="Sisk P."/>
            <person name="Stolte C."/>
            <person name="Sykes S."/>
            <person name="White J."/>
            <person name="Yandava C."/>
            <person name="Wortman J."/>
            <person name="Nusbaum C."/>
            <person name="Birren B."/>
        </authorList>
    </citation>
    <scope>NUCLEOTIDE SEQUENCE [LARGE SCALE GENOMIC DNA]</scope>
    <source>
        <strain evidence="10 11">WAL-19142</strain>
    </source>
</reference>
<dbReference type="PROSITE" id="PS51480">
    <property type="entry name" value="DHAL"/>
    <property type="match status" value="1"/>
</dbReference>
<feature type="domain" description="DhaL" evidence="9">
    <location>
        <begin position="6"/>
        <end position="203"/>
    </location>
</feature>
<dbReference type="GO" id="GO:0005829">
    <property type="term" value="C:cytosol"/>
    <property type="evidence" value="ECO:0007669"/>
    <property type="project" value="TreeGrafter"/>
</dbReference>
<dbReference type="Pfam" id="PF02734">
    <property type="entry name" value="Dak2"/>
    <property type="match status" value="1"/>
</dbReference>
<evidence type="ECO:0000256" key="4">
    <source>
        <dbReference type="ARBA" id="ARBA00022679"/>
    </source>
</evidence>
<comment type="subunit">
    <text evidence="7">Homodimer. The dihydroxyacetone kinase complex is composed of a homodimer of DhaM, a homodimer of DhaK and the subunit DhaL.</text>
</comment>
<evidence type="ECO:0000256" key="3">
    <source>
        <dbReference type="ARBA" id="ARBA00012095"/>
    </source>
</evidence>
<dbReference type="PANTHER" id="PTHR28629:SF4">
    <property type="entry name" value="TRIOKINASE_FMN CYCLASE"/>
    <property type="match status" value="1"/>
</dbReference>
<comment type="pathway">
    <text evidence="2">Polyol metabolism; glycerol degradation.</text>
</comment>
<evidence type="ECO:0000256" key="6">
    <source>
        <dbReference type="ARBA" id="ARBA00022798"/>
    </source>
</evidence>
<evidence type="ECO:0000259" key="9">
    <source>
        <dbReference type="PROSITE" id="PS51480"/>
    </source>
</evidence>
<dbReference type="PANTHER" id="PTHR28629">
    <property type="entry name" value="TRIOKINASE/FMN CYCLASE"/>
    <property type="match status" value="1"/>
</dbReference>
<comment type="caution">
    <text evidence="10">The sequence shown here is derived from an EMBL/GenBank/DDBJ whole genome shotgun (WGS) entry which is preliminary data.</text>
</comment>
<comment type="catalytic activity">
    <reaction evidence="1">
        <text>dihydroxyacetone + phosphoenolpyruvate = dihydroxyacetone phosphate + pyruvate</text>
        <dbReference type="Rhea" id="RHEA:18381"/>
        <dbReference type="ChEBI" id="CHEBI:15361"/>
        <dbReference type="ChEBI" id="CHEBI:16016"/>
        <dbReference type="ChEBI" id="CHEBI:57642"/>
        <dbReference type="ChEBI" id="CHEBI:58702"/>
        <dbReference type="EC" id="2.7.1.121"/>
    </reaction>
</comment>
<comment type="function">
    <text evidence="8">ADP-binding subunit of the dihydroxyacetone kinase, which is responsible for the phosphoenolpyruvate (PEP)-dependent phosphorylation of dihydroxyacetone. DhaL-ADP is converted to DhaL-ATP via a phosphoryl group transfer from DhaM and transmits it to dihydroxyacetone binds to DhaK.</text>
</comment>
<sequence>MLLSKPEIIQMFTKIAQLWNENKDYLSEIDSRFGDGDHGVTIEKIAGLMEKSMNAWEDDDMETFIEDLGDNTMEIGGGSAGPLYGTMIGGLSGPLEGSKPIDAKTLKEMFTECQSAMEDITTAGIGDKTMMDALIPAVEAAQKAEDDIMSILEAAKEAAVRGAKESEQYISKYGRARSYKEQTIGTPDAGAVSTSLFFTGLCDGLK</sequence>
<evidence type="ECO:0000256" key="2">
    <source>
        <dbReference type="ARBA" id="ARBA00004745"/>
    </source>
</evidence>
<accession>A0A0J9BFQ8</accession>
<dbReference type="FunFam" id="1.25.40.340:FF:000002">
    <property type="entry name" value="Dihydroxyacetone kinase, L subunit"/>
    <property type="match status" value="1"/>
</dbReference>
<dbReference type="Proteomes" id="UP000037392">
    <property type="component" value="Unassembled WGS sequence"/>
</dbReference>
<dbReference type="AlphaFoldDB" id="A0A0J9BFQ8"/>
<dbReference type="OrthoDB" id="9800291at2"/>
<dbReference type="InterPro" id="IPR036117">
    <property type="entry name" value="DhaL_dom_sf"/>
</dbReference>
<evidence type="ECO:0000256" key="1">
    <source>
        <dbReference type="ARBA" id="ARBA00001113"/>
    </source>
</evidence>
<protein>
    <recommendedName>
        <fullName evidence="3">phosphoenolpyruvate--glycerone phosphotransferase</fullName>
        <ecNumber evidence="3">2.7.1.121</ecNumber>
    </recommendedName>
</protein>
<evidence type="ECO:0000256" key="8">
    <source>
        <dbReference type="ARBA" id="ARBA00055771"/>
    </source>
</evidence>
<proteinExistence type="predicted"/>
<dbReference type="EMBL" id="ADLK01000056">
    <property type="protein sequence ID" value="KMW11066.1"/>
    <property type="molecule type" value="Genomic_DNA"/>
</dbReference>
<dbReference type="GO" id="GO:0019563">
    <property type="term" value="P:glycerol catabolic process"/>
    <property type="evidence" value="ECO:0007669"/>
    <property type="project" value="TreeGrafter"/>
</dbReference>
<organism evidence="10 11">
    <name type="scientific">[Clostridium] citroniae WAL-19142</name>
    <dbReference type="NCBI Taxonomy" id="742734"/>
    <lineage>
        <taxon>Bacteria</taxon>
        <taxon>Bacillati</taxon>
        <taxon>Bacillota</taxon>
        <taxon>Clostridia</taxon>
        <taxon>Lachnospirales</taxon>
        <taxon>Lachnospiraceae</taxon>
        <taxon>Enterocloster</taxon>
    </lineage>
</organism>
<dbReference type="SUPFAM" id="SSF101473">
    <property type="entry name" value="DhaL-like"/>
    <property type="match status" value="1"/>
</dbReference>
<dbReference type="GeneID" id="93162906"/>
<dbReference type="SMART" id="SM01120">
    <property type="entry name" value="Dak2"/>
    <property type="match status" value="1"/>
</dbReference>
<dbReference type="PATRIC" id="fig|742734.4.peg.377"/>
<dbReference type="RefSeq" id="WP_048929068.1">
    <property type="nucleotide sequence ID" value="NZ_KQ235875.1"/>
</dbReference>
<gene>
    <name evidence="10" type="ORF">HMPREF9470_00353</name>
</gene>
<evidence type="ECO:0000313" key="11">
    <source>
        <dbReference type="Proteomes" id="UP000037392"/>
    </source>
</evidence>
<keyword evidence="5" id="KW-0418">Kinase</keyword>
<evidence type="ECO:0000313" key="10">
    <source>
        <dbReference type="EMBL" id="KMW11066.1"/>
    </source>
</evidence>
<dbReference type="GO" id="GO:0047324">
    <property type="term" value="F:phosphoenolpyruvate-glycerone phosphotransferase activity"/>
    <property type="evidence" value="ECO:0007669"/>
    <property type="project" value="UniProtKB-EC"/>
</dbReference>
<keyword evidence="6" id="KW-0319">Glycerol metabolism</keyword>
<dbReference type="GO" id="GO:0004371">
    <property type="term" value="F:glycerone kinase activity"/>
    <property type="evidence" value="ECO:0007669"/>
    <property type="project" value="InterPro"/>
</dbReference>